<organism evidence="1 2">
    <name type="scientific">Kluyvera cryocrescens</name>
    <name type="common">Kluyvera citrophila</name>
    <dbReference type="NCBI Taxonomy" id="580"/>
    <lineage>
        <taxon>Bacteria</taxon>
        <taxon>Pseudomonadati</taxon>
        <taxon>Pseudomonadota</taxon>
        <taxon>Gammaproteobacteria</taxon>
        <taxon>Enterobacterales</taxon>
        <taxon>Enterobacteriaceae</taxon>
        <taxon>Kluyvera</taxon>
    </lineage>
</organism>
<dbReference type="Proteomes" id="UP001276300">
    <property type="component" value="Unassembled WGS sequence"/>
</dbReference>
<dbReference type="AlphaFoldDB" id="A0AAW9CCN5"/>
<evidence type="ECO:0000313" key="1">
    <source>
        <dbReference type="EMBL" id="MDW3780111.1"/>
    </source>
</evidence>
<gene>
    <name evidence="1" type="ORF">QWU01_25280</name>
</gene>
<dbReference type="GeneID" id="98387674"/>
<dbReference type="EMBL" id="JAUEQX010000029">
    <property type="protein sequence ID" value="MDW3780111.1"/>
    <property type="molecule type" value="Genomic_DNA"/>
</dbReference>
<reference evidence="1" key="1">
    <citation type="journal article" date="2023" name="J Glob Antimicrob Resist">
        <title>Emergence of NDM-1 and KPC-3 carbapenemases in Kluyvera cryocrescens: Investigating genetic heterogeneity and acquisition routes of blaNDM-1 in Enterobacterales species in Portugal.</title>
        <authorList>
            <person name="Loiodice M."/>
            <person name="Ribeiro M."/>
            <person name="Peixe L."/>
            <person name="Novais A."/>
        </authorList>
    </citation>
    <scope>NUCLEOTIDE SEQUENCE</scope>
    <source>
        <strain evidence="1">K629</strain>
    </source>
</reference>
<protein>
    <submittedName>
        <fullName evidence="1">Uncharacterized protein</fullName>
    </submittedName>
</protein>
<dbReference type="RefSeq" id="WP_172728736.1">
    <property type="nucleotide sequence ID" value="NZ_JALKUP010000001.1"/>
</dbReference>
<comment type="caution">
    <text evidence="1">The sequence shown here is derived from an EMBL/GenBank/DDBJ whole genome shotgun (WGS) entry which is preliminary data.</text>
</comment>
<proteinExistence type="predicted"/>
<sequence length="140" mass="16830">MTDSYERSRTRTFTEEELEQFDSDAAEFLAQDELEERLGVALLEVEVEWDESERIDDLSPGIEPEFYDIYLVYADKLNPFTVIFTKDDDTSGYYRIHRPEDLSELKESIAQWVQDCDIADMEEQDRQEHYRRFDENRDYD</sequence>
<evidence type="ECO:0000313" key="2">
    <source>
        <dbReference type="Proteomes" id="UP001276300"/>
    </source>
</evidence>
<name>A0AAW9CCN5_KLUCR</name>
<accession>A0AAW9CCN5</accession>